<evidence type="ECO:0000313" key="2">
    <source>
        <dbReference type="Proteomes" id="UP000046393"/>
    </source>
</evidence>
<dbReference type="InterPro" id="IPR036116">
    <property type="entry name" value="FN3_sf"/>
</dbReference>
<keyword evidence="2" id="KW-1185">Reference proteome</keyword>
<feature type="signal peptide" evidence="1">
    <location>
        <begin position="1"/>
        <end position="21"/>
    </location>
</feature>
<feature type="chain" id="PRO_5005892945" evidence="1">
    <location>
        <begin position="22"/>
        <end position="252"/>
    </location>
</feature>
<evidence type="ECO:0000313" key="3">
    <source>
        <dbReference type="WBParaSite" id="SMUV_0000060901-mRNA-1"/>
    </source>
</evidence>
<organism evidence="2 3">
    <name type="scientific">Syphacia muris</name>
    <dbReference type="NCBI Taxonomy" id="451379"/>
    <lineage>
        <taxon>Eukaryota</taxon>
        <taxon>Metazoa</taxon>
        <taxon>Ecdysozoa</taxon>
        <taxon>Nematoda</taxon>
        <taxon>Chromadorea</taxon>
        <taxon>Rhabditida</taxon>
        <taxon>Spirurina</taxon>
        <taxon>Oxyuridomorpha</taxon>
        <taxon>Oxyuroidea</taxon>
        <taxon>Oxyuridae</taxon>
        <taxon>Syphacia</taxon>
    </lineage>
</organism>
<dbReference type="WBParaSite" id="SMUV_0000060901-mRNA-1">
    <property type="protein sequence ID" value="SMUV_0000060901-mRNA-1"/>
    <property type="gene ID" value="SMUV_0000060901"/>
</dbReference>
<sequence>MIIRSNYFLLTLCFFFYFVHATAGLWPIPPSHVRDLTVERLYGDQIFCFFKQPLWPNGVLQDYQITVSFNDTSSGWNIPAIGDNFKFQLIQNISKSHDFLMNVGVTAVNQYGTGRKVSKSFHSRGLTCDTKVKVLNFDESILELDIKTPEYCCYFYDGTCIKPLNRHRKSVRIDSSIFDSDPLIPHDYVIKIVIVDSEWGAVWDSIVAMNLRIVNGRYNVCSIDSFNSTYSICNDRSIRSIEDCECNPGKFD</sequence>
<name>A0A0N5A942_9BILA</name>
<accession>A0A0N5A942</accession>
<dbReference type="SUPFAM" id="SSF49265">
    <property type="entry name" value="Fibronectin type III"/>
    <property type="match status" value="1"/>
</dbReference>
<proteinExistence type="predicted"/>
<keyword evidence="1" id="KW-0732">Signal</keyword>
<protein>
    <submittedName>
        <fullName evidence="3">Eph LBD domain-containing protein</fullName>
    </submittedName>
</protein>
<reference evidence="3" key="1">
    <citation type="submission" date="2017-02" db="UniProtKB">
        <authorList>
            <consortium name="WormBaseParasite"/>
        </authorList>
    </citation>
    <scope>IDENTIFICATION</scope>
</reference>
<dbReference type="AlphaFoldDB" id="A0A0N5A942"/>
<dbReference type="Proteomes" id="UP000046393">
    <property type="component" value="Unplaced"/>
</dbReference>
<evidence type="ECO:0000256" key="1">
    <source>
        <dbReference type="SAM" id="SignalP"/>
    </source>
</evidence>